<name>A0A8C4SIU5_ERPCA</name>
<protein>
    <recommendedName>
        <fullName evidence="3">Cyclin N-terminal domain containing 1</fullName>
    </recommendedName>
</protein>
<dbReference type="Proteomes" id="UP000694620">
    <property type="component" value="Chromosome 14"/>
</dbReference>
<sequence>MIRHVESLFYNASAHYAPETQDIQEFLGQKLFEEINLLLFSCIQITSKLSLRCNFDKTDTALTVLRSLGFSYKKETILESELRILKTLNFSLNVQNPLMYIETLLEVWGYNDSAVPIIDVYKTCLAVLQFVYLQRNPIYQKLLVAAVGNSNPTEVQRVKFLSVKEDCMLLAVSVISVSAFIVNFTSWTQILEELSSITGITADNISDISCFILKHILEN</sequence>
<dbReference type="SUPFAM" id="SSF47954">
    <property type="entry name" value="Cyclin-like"/>
    <property type="match status" value="1"/>
</dbReference>
<evidence type="ECO:0000313" key="2">
    <source>
        <dbReference type="Proteomes" id="UP000694620"/>
    </source>
</evidence>
<organism evidence="1 2">
    <name type="scientific">Erpetoichthys calabaricus</name>
    <name type="common">Rope fish</name>
    <name type="synonym">Calamoichthys calabaricus</name>
    <dbReference type="NCBI Taxonomy" id="27687"/>
    <lineage>
        <taxon>Eukaryota</taxon>
        <taxon>Metazoa</taxon>
        <taxon>Chordata</taxon>
        <taxon>Craniata</taxon>
        <taxon>Vertebrata</taxon>
        <taxon>Euteleostomi</taxon>
        <taxon>Actinopterygii</taxon>
        <taxon>Polypteriformes</taxon>
        <taxon>Polypteridae</taxon>
        <taxon>Erpetoichthys</taxon>
    </lineage>
</organism>
<dbReference type="GeneTree" id="ENSGT00440000033966"/>
<keyword evidence="2" id="KW-1185">Reference proteome</keyword>
<dbReference type="Ensembl" id="ENSECRT00000018612.1">
    <property type="protein sequence ID" value="ENSECRP00000018244.1"/>
    <property type="gene ID" value="ENSECRG00000012196.1"/>
</dbReference>
<dbReference type="AlphaFoldDB" id="A0A8C4SIU5"/>
<reference evidence="1" key="2">
    <citation type="submission" date="2025-08" db="UniProtKB">
        <authorList>
            <consortium name="Ensembl"/>
        </authorList>
    </citation>
    <scope>IDENTIFICATION</scope>
</reference>
<gene>
    <name evidence="1" type="primary">cntd1</name>
</gene>
<dbReference type="GO" id="GO:0035861">
    <property type="term" value="C:site of double-strand break"/>
    <property type="evidence" value="ECO:0007669"/>
    <property type="project" value="TreeGrafter"/>
</dbReference>
<dbReference type="PANTHER" id="PTHR21615:SF2">
    <property type="entry name" value="CYCLIN N-TERMINAL DOMAIN-CONTAINING PROTEIN 1"/>
    <property type="match status" value="1"/>
</dbReference>
<proteinExistence type="predicted"/>
<evidence type="ECO:0000313" key="1">
    <source>
        <dbReference type="Ensembl" id="ENSECRP00000018244.1"/>
    </source>
</evidence>
<accession>A0A8C4SIU5</accession>
<reference evidence="1" key="3">
    <citation type="submission" date="2025-09" db="UniProtKB">
        <authorList>
            <consortium name="Ensembl"/>
        </authorList>
    </citation>
    <scope>IDENTIFICATION</scope>
</reference>
<reference evidence="1" key="1">
    <citation type="submission" date="2021-06" db="EMBL/GenBank/DDBJ databases">
        <authorList>
            <consortium name="Wellcome Sanger Institute Data Sharing"/>
        </authorList>
    </citation>
    <scope>NUCLEOTIDE SEQUENCE [LARGE SCALE GENOMIC DNA]</scope>
</reference>
<dbReference type="PANTHER" id="PTHR21615">
    <property type="entry name" value="CYCLIN N-TERMINAL DOMAIN-CONTAINING PROTEIN 1"/>
    <property type="match status" value="1"/>
</dbReference>
<evidence type="ECO:0008006" key="3">
    <source>
        <dbReference type="Google" id="ProtNLM"/>
    </source>
</evidence>
<dbReference type="Gene3D" id="1.10.472.10">
    <property type="entry name" value="Cyclin-like"/>
    <property type="match status" value="2"/>
</dbReference>
<dbReference type="InterPro" id="IPR036915">
    <property type="entry name" value="Cyclin-like_sf"/>
</dbReference>
<dbReference type="GO" id="GO:0007131">
    <property type="term" value="P:reciprocal meiotic recombination"/>
    <property type="evidence" value="ECO:0007669"/>
    <property type="project" value="TreeGrafter"/>
</dbReference>